<feature type="region of interest" description="Disordered" evidence="1">
    <location>
        <begin position="392"/>
        <end position="439"/>
    </location>
</feature>
<proteinExistence type="predicted"/>
<dbReference type="EMBL" id="LAVV01006369">
    <property type="protein sequence ID" value="KNZ60289.1"/>
    <property type="molecule type" value="Genomic_DNA"/>
</dbReference>
<feature type="compositionally biased region" description="Polar residues" evidence="1">
    <location>
        <begin position="427"/>
        <end position="439"/>
    </location>
</feature>
<feature type="compositionally biased region" description="Polar residues" evidence="1">
    <location>
        <begin position="82"/>
        <end position="103"/>
    </location>
</feature>
<feature type="compositionally biased region" description="Low complexity" evidence="1">
    <location>
        <begin position="8"/>
        <end position="18"/>
    </location>
</feature>
<keyword evidence="3" id="KW-1185">Reference proteome</keyword>
<feature type="region of interest" description="Disordered" evidence="1">
    <location>
        <begin position="1"/>
        <end position="42"/>
    </location>
</feature>
<name>A0A0L6VHU3_9BASI</name>
<sequence length="1024" mass="111982">MTWALLMSSTTTTTTTSSPAEPPIHPPVSPSTAAIAHHHRHQSSAILISHSPLLLQQPSASSAHPTLLSSSSSTSHPLTPLNNTSTVTNNQLHSSASTTHNHLSTEYTNNHHTLQTHTAPITTASPHNLVHHSHQPQHQFNSTLSHSIVQQSTSPTNKQNKIKNRLSLVPFFSLNRTNSITATTTITTSGGQVAFTKRLSPPFSRPLSLANQQPNTHIPSNTMNSPSSPRHNLTHPDPDTNPMHPFPPTSPLVPSPNGSASIIKPHRHSFWSSLGLKDRSNSKKNSSISLAVYPNQKIYETCTIDSMTRRPSLLGPSRVIAVVGNIRRGIGRMILEEIVSQKFIVVALIDKADGEFSRSVELLASSPSLFHAFVVEGGLFGQAMAGEIEELGKPNQLVNQPTTRTSRSKSFRSFRLGTSKKSSSKSGTPVSSATDSLGDSSIATELSSHNSFTPKKPSATEAARLRSIVELKNIFQAYRVDTVICSFEPQVLDQPTGPRAKARVEDEQQFGLTPIAERARIERMERTVLEASLASGAVGRFSVTIHPTSLGPCVLSPNPIGSIRPHLLSVLSEDNLQMGPDPAISITEFRWGFLMNDLAFDGSLVDGITAENGLGKWLCEPPSFRRLLDYERRRCLIPARTISRRESTKKKGKHKLEPVCMTLAEDVCRFIGLACRLREQWEWKTGKMVGDCVPGGWEETIETIERISRKKLDRQYICVGSMVNGYTSDSGSSNSSLEQQKLNGDMMDSPGMTQSCRLGVEDVYKYEDELRGSLAKENLDASSVRLREFVRVWFTPLPQPPAIVVDGNRLRKKTSTRGLALKNSLTPVGSLKPQVAENGTLREVGPKVSNTTNNPRTIDNQFFSIPSHPASPPQQQPVGQAVSTNLPPPTPVRPYSNAPGHQKNCDFNFVPKVVVPFINGSSSPDENKSPRQPDNNHRPIHLSVHAVSSSSFQQNYPPPQQPSYPPSLFSGPAPRPFPAPNQRHLPAISSASINRSRSHDPSPNHDGSSHHRIMPRSPLAARVS</sequence>
<dbReference type="VEuPathDB" id="FungiDB:VP01_1579g1"/>
<reference evidence="2 3" key="1">
    <citation type="submission" date="2015-08" db="EMBL/GenBank/DDBJ databases">
        <title>Next Generation Sequencing and Analysis of the Genome of Puccinia sorghi L Schw, the Causal Agent of Maize Common Rust.</title>
        <authorList>
            <person name="Rochi L."/>
            <person name="Burguener G."/>
            <person name="Darino M."/>
            <person name="Turjanski A."/>
            <person name="Kreff E."/>
            <person name="Dieguez M.J."/>
            <person name="Sacco F."/>
        </authorList>
    </citation>
    <scope>NUCLEOTIDE SEQUENCE [LARGE SCALE GENOMIC DNA]</scope>
    <source>
        <strain evidence="2 3">RO10H11247</strain>
    </source>
</reference>
<organism evidence="2 3">
    <name type="scientific">Puccinia sorghi</name>
    <dbReference type="NCBI Taxonomy" id="27349"/>
    <lineage>
        <taxon>Eukaryota</taxon>
        <taxon>Fungi</taxon>
        <taxon>Dikarya</taxon>
        <taxon>Basidiomycota</taxon>
        <taxon>Pucciniomycotina</taxon>
        <taxon>Pucciniomycetes</taxon>
        <taxon>Pucciniales</taxon>
        <taxon>Pucciniaceae</taxon>
        <taxon>Puccinia</taxon>
    </lineage>
</organism>
<dbReference type="Proteomes" id="UP000037035">
    <property type="component" value="Unassembled WGS sequence"/>
</dbReference>
<feature type="compositionally biased region" description="Basic and acidic residues" evidence="1">
    <location>
        <begin position="925"/>
        <end position="937"/>
    </location>
</feature>
<feature type="compositionally biased region" description="Basic and acidic residues" evidence="1">
    <location>
        <begin position="997"/>
        <end position="1009"/>
    </location>
</feature>
<evidence type="ECO:0000313" key="3">
    <source>
        <dbReference type="Proteomes" id="UP000037035"/>
    </source>
</evidence>
<protein>
    <submittedName>
        <fullName evidence="2">Uncharacterized protein</fullName>
    </submittedName>
</protein>
<dbReference type="AlphaFoldDB" id="A0A0L6VHU3"/>
<feature type="compositionally biased region" description="Pro residues" evidence="1">
    <location>
        <begin position="20"/>
        <end position="29"/>
    </location>
</feature>
<feature type="compositionally biased region" description="Polar residues" evidence="1">
    <location>
        <begin position="209"/>
        <end position="231"/>
    </location>
</feature>
<comment type="caution">
    <text evidence="2">The sequence shown here is derived from an EMBL/GenBank/DDBJ whole genome shotgun (WGS) entry which is preliminary data.</text>
</comment>
<feature type="region of interest" description="Disordered" evidence="1">
    <location>
        <begin position="58"/>
        <end position="103"/>
    </location>
</feature>
<feature type="region of interest" description="Disordered" evidence="1">
    <location>
        <begin position="918"/>
        <end position="1024"/>
    </location>
</feature>
<feature type="compositionally biased region" description="Pro residues" evidence="1">
    <location>
        <begin position="244"/>
        <end position="254"/>
    </location>
</feature>
<gene>
    <name evidence="2" type="ORF">VP01_1579g1</name>
</gene>
<accession>A0A0L6VHU3</accession>
<evidence type="ECO:0000313" key="2">
    <source>
        <dbReference type="EMBL" id="KNZ60289.1"/>
    </source>
</evidence>
<feature type="compositionally biased region" description="Low complexity" evidence="1">
    <location>
        <begin position="413"/>
        <end position="426"/>
    </location>
</feature>
<dbReference type="OrthoDB" id="2506033at2759"/>
<evidence type="ECO:0000256" key="1">
    <source>
        <dbReference type="SAM" id="MobiDB-lite"/>
    </source>
</evidence>
<feature type="compositionally biased region" description="Low complexity" evidence="1">
    <location>
        <begin position="58"/>
        <end position="81"/>
    </location>
</feature>
<feature type="compositionally biased region" description="Pro residues" evidence="1">
    <location>
        <begin position="956"/>
        <end position="965"/>
    </location>
</feature>
<feature type="region of interest" description="Disordered" evidence="1">
    <location>
        <begin position="844"/>
        <end position="900"/>
    </location>
</feature>
<feature type="region of interest" description="Disordered" evidence="1">
    <location>
        <begin position="205"/>
        <end position="257"/>
    </location>
</feature>
<feature type="compositionally biased region" description="Polar residues" evidence="1">
    <location>
        <begin position="848"/>
        <end position="863"/>
    </location>
</feature>